<feature type="domain" description="HNH" evidence="1">
    <location>
        <begin position="72"/>
        <end position="116"/>
    </location>
</feature>
<evidence type="ECO:0000313" key="2">
    <source>
        <dbReference type="EMBL" id="TGE04616.1"/>
    </source>
</evidence>
<dbReference type="Pfam" id="PF01844">
    <property type="entry name" value="HNH"/>
    <property type="match status" value="1"/>
</dbReference>
<dbReference type="OrthoDB" id="5918473at2"/>
<dbReference type="GO" id="GO:0008270">
    <property type="term" value="F:zinc ion binding"/>
    <property type="evidence" value="ECO:0007669"/>
    <property type="project" value="InterPro"/>
</dbReference>
<evidence type="ECO:0000313" key="3">
    <source>
        <dbReference type="Proteomes" id="UP000298337"/>
    </source>
</evidence>
<reference evidence="2 3" key="1">
    <citation type="submission" date="2019-04" db="EMBL/GenBank/DDBJ databases">
        <authorList>
            <person name="Feng G."/>
            <person name="Zhang J."/>
            <person name="Zhu H."/>
        </authorList>
    </citation>
    <scope>NUCLEOTIDE SEQUENCE [LARGE SCALE GENOMIC DNA]</scope>
    <source>
        <strain evidence="2 3">92R-1</strain>
    </source>
</reference>
<dbReference type="RefSeq" id="WP_135436060.1">
    <property type="nucleotide sequence ID" value="NZ_SRLA01000005.1"/>
</dbReference>
<dbReference type="GO" id="GO:0004519">
    <property type="term" value="F:endonuclease activity"/>
    <property type="evidence" value="ECO:0007669"/>
    <property type="project" value="InterPro"/>
</dbReference>
<evidence type="ECO:0000259" key="1">
    <source>
        <dbReference type="Pfam" id="PF01844"/>
    </source>
</evidence>
<dbReference type="GO" id="GO:0003676">
    <property type="term" value="F:nucleic acid binding"/>
    <property type="evidence" value="ECO:0007669"/>
    <property type="project" value="InterPro"/>
</dbReference>
<organism evidence="2 3">
    <name type="scientific">Hymenobacter fodinae</name>
    <dbReference type="NCBI Taxonomy" id="2510796"/>
    <lineage>
        <taxon>Bacteria</taxon>
        <taxon>Pseudomonadati</taxon>
        <taxon>Bacteroidota</taxon>
        <taxon>Cytophagia</taxon>
        <taxon>Cytophagales</taxon>
        <taxon>Hymenobacteraceae</taxon>
        <taxon>Hymenobacter</taxon>
    </lineage>
</organism>
<keyword evidence="3" id="KW-1185">Reference proteome</keyword>
<name>A0A4Z0P0E3_9BACT</name>
<protein>
    <recommendedName>
        <fullName evidence="1">HNH domain-containing protein</fullName>
    </recommendedName>
</protein>
<proteinExistence type="predicted"/>
<sequence length="122" mass="15142">MIRRLRLWWKAYFRRYELRHVTALVDQYREPSGRVTAEFYRSWEWHEVRYDFLRSCKNRLRCWLCRRQRGDRNEAGDAVRLVVDHIYPVSRYPHLALDTDNLQLLCNDCNRGKSNRHTHDYR</sequence>
<dbReference type="EMBL" id="SRLA01000005">
    <property type="protein sequence ID" value="TGE04616.1"/>
    <property type="molecule type" value="Genomic_DNA"/>
</dbReference>
<gene>
    <name evidence="2" type="ORF">EU556_20745</name>
</gene>
<comment type="caution">
    <text evidence="2">The sequence shown here is derived from an EMBL/GenBank/DDBJ whole genome shotgun (WGS) entry which is preliminary data.</text>
</comment>
<dbReference type="AlphaFoldDB" id="A0A4Z0P0E3"/>
<accession>A0A4Z0P0E3</accession>
<dbReference type="Gene3D" id="1.10.30.50">
    <property type="match status" value="1"/>
</dbReference>
<dbReference type="InterPro" id="IPR002711">
    <property type="entry name" value="HNH"/>
</dbReference>
<dbReference type="Proteomes" id="UP000298337">
    <property type="component" value="Unassembled WGS sequence"/>
</dbReference>